<name>A0A5A7RCB5_STRAF</name>
<comment type="caution">
    <text evidence="1">The sequence shown here is derived from an EMBL/GenBank/DDBJ whole genome shotgun (WGS) entry which is preliminary data.</text>
</comment>
<dbReference type="EMBL" id="BKCP01011626">
    <property type="protein sequence ID" value="GER55142.1"/>
    <property type="molecule type" value="Genomic_DNA"/>
</dbReference>
<proteinExistence type="predicted"/>
<dbReference type="Proteomes" id="UP000325081">
    <property type="component" value="Unassembled WGS sequence"/>
</dbReference>
<evidence type="ECO:0000313" key="2">
    <source>
        <dbReference type="Proteomes" id="UP000325081"/>
    </source>
</evidence>
<keyword evidence="1" id="KW-0251">Elongation factor</keyword>
<accession>A0A5A7RCB5</accession>
<organism evidence="1 2">
    <name type="scientific">Striga asiatica</name>
    <name type="common">Asiatic witchweed</name>
    <name type="synonym">Buchnera asiatica</name>
    <dbReference type="NCBI Taxonomy" id="4170"/>
    <lineage>
        <taxon>Eukaryota</taxon>
        <taxon>Viridiplantae</taxon>
        <taxon>Streptophyta</taxon>
        <taxon>Embryophyta</taxon>
        <taxon>Tracheophyta</taxon>
        <taxon>Spermatophyta</taxon>
        <taxon>Magnoliopsida</taxon>
        <taxon>eudicotyledons</taxon>
        <taxon>Gunneridae</taxon>
        <taxon>Pentapetalae</taxon>
        <taxon>asterids</taxon>
        <taxon>lamiids</taxon>
        <taxon>Lamiales</taxon>
        <taxon>Orobanchaceae</taxon>
        <taxon>Buchnereae</taxon>
        <taxon>Striga</taxon>
    </lineage>
</organism>
<keyword evidence="1" id="KW-0648">Protein biosynthesis</keyword>
<dbReference type="GO" id="GO:0003746">
    <property type="term" value="F:translation elongation factor activity"/>
    <property type="evidence" value="ECO:0007669"/>
    <property type="project" value="UniProtKB-KW"/>
</dbReference>
<keyword evidence="2" id="KW-1185">Reference proteome</keyword>
<evidence type="ECO:0000313" key="1">
    <source>
        <dbReference type="EMBL" id="GER55142.1"/>
    </source>
</evidence>
<gene>
    <name evidence="1" type="ORF">STAS_32786</name>
</gene>
<sequence>MVSIRDMPNKDTTCLYIFESFETPVLRMYSIFSSSNVVRGIKVGRDKSMNIKSSLLRPNDSYMATAGFILVSDESFGQELSGAEQGFEIVDTLVEHDIDLGVEEAGPAVDHLHQVTGFDAQFGEDLELGLKDVNIGFTERRAPLENSRDVALRATPFFENAFNGRTSRGMEKTRLLEVRI</sequence>
<dbReference type="AlphaFoldDB" id="A0A5A7RCB5"/>
<protein>
    <submittedName>
        <fullName evidence="1">Elongation factor 4</fullName>
    </submittedName>
</protein>
<reference evidence="2" key="1">
    <citation type="journal article" date="2019" name="Curr. Biol.">
        <title>Genome Sequence of Striga asiatica Provides Insight into the Evolution of Plant Parasitism.</title>
        <authorList>
            <person name="Yoshida S."/>
            <person name="Kim S."/>
            <person name="Wafula E.K."/>
            <person name="Tanskanen J."/>
            <person name="Kim Y.M."/>
            <person name="Honaas L."/>
            <person name="Yang Z."/>
            <person name="Spallek T."/>
            <person name="Conn C.E."/>
            <person name="Ichihashi Y."/>
            <person name="Cheong K."/>
            <person name="Cui S."/>
            <person name="Der J.P."/>
            <person name="Gundlach H."/>
            <person name="Jiao Y."/>
            <person name="Hori C."/>
            <person name="Ishida J.K."/>
            <person name="Kasahara H."/>
            <person name="Kiba T."/>
            <person name="Kim M.S."/>
            <person name="Koo N."/>
            <person name="Laohavisit A."/>
            <person name="Lee Y.H."/>
            <person name="Lumba S."/>
            <person name="McCourt P."/>
            <person name="Mortimer J.C."/>
            <person name="Mutuku J.M."/>
            <person name="Nomura T."/>
            <person name="Sasaki-Sekimoto Y."/>
            <person name="Seto Y."/>
            <person name="Wang Y."/>
            <person name="Wakatake T."/>
            <person name="Sakakibara H."/>
            <person name="Demura T."/>
            <person name="Yamaguchi S."/>
            <person name="Yoneyama K."/>
            <person name="Manabe R.I."/>
            <person name="Nelson D.C."/>
            <person name="Schulman A.H."/>
            <person name="Timko M.P."/>
            <person name="dePamphilis C.W."/>
            <person name="Choi D."/>
            <person name="Shirasu K."/>
        </authorList>
    </citation>
    <scope>NUCLEOTIDE SEQUENCE [LARGE SCALE GENOMIC DNA]</scope>
    <source>
        <strain evidence="2">cv. UVA1</strain>
    </source>
</reference>